<protein>
    <submittedName>
        <fullName evidence="1">Uncharacterized protein</fullName>
    </submittedName>
</protein>
<dbReference type="InterPro" id="IPR043502">
    <property type="entry name" value="DNA/RNA_pol_sf"/>
</dbReference>
<sequence length="118" mass="13123">MVTATQGIPIHYNEIIIPLTMEKDAPIWPSKTSAPTATMLSTSMLQFPDFDKMFEIRADASGVGTGAALIQDSRPVVYIKALPSLHTRLLSYNEEILIAAEFEAWLTLKNNYMIAHAR</sequence>
<evidence type="ECO:0000313" key="1">
    <source>
        <dbReference type="EMBL" id="RRT66703.1"/>
    </source>
</evidence>
<gene>
    <name evidence="1" type="ORF">B296_00021182</name>
</gene>
<dbReference type="EMBL" id="AMZH03005329">
    <property type="protein sequence ID" value="RRT66703.1"/>
    <property type="molecule type" value="Genomic_DNA"/>
</dbReference>
<name>A0A426ZRQ5_ENSVE</name>
<dbReference type="Proteomes" id="UP000287651">
    <property type="component" value="Unassembled WGS sequence"/>
</dbReference>
<comment type="caution">
    <text evidence="1">The sequence shown here is derived from an EMBL/GenBank/DDBJ whole genome shotgun (WGS) entry which is preliminary data.</text>
</comment>
<proteinExistence type="predicted"/>
<evidence type="ECO:0000313" key="2">
    <source>
        <dbReference type="Proteomes" id="UP000287651"/>
    </source>
</evidence>
<accession>A0A426ZRQ5</accession>
<reference evidence="1 2" key="1">
    <citation type="journal article" date="2014" name="Agronomy (Basel)">
        <title>A Draft Genome Sequence for Ensete ventricosum, the Drought-Tolerant Tree Against Hunger.</title>
        <authorList>
            <person name="Harrison J."/>
            <person name="Moore K.A."/>
            <person name="Paszkiewicz K."/>
            <person name="Jones T."/>
            <person name="Grant M."/>
            <person name="Ambacheew D."/>
            <person name="Muzemil S."/>
            <person name="Studholme D.J."/>
        </authorList>
    </citation>
    <scope>NUCLEOTIDE SEQUENCE [LARGE SCALE GENOMIC DNA]</scope>
</reference>
<dbReference type="AlphaFoldDB" id="A0A426ZRQ5"/>
<dbReference type="SUPFAM" id="SSF56672">
    <property type="entry name" value="DNA/RNA polymerases"/>
    <property type="match status" value="1"/>
</dbReference>
<organism evidence="1 2">
    <name type="scientific">Ensete ventricosum</name>
    <name type="common">Abyssinian banana</name>
    <name type="synonym">Musa ensete</name>
    <dbReference type="NCBI Taxonomy" id="4639"/>
    <lineage>
        <taxon>Eukaryota</taxon>
        <taxon>Viridiplantae</taxon>
        <taxon>Streptophyta</taxon>
        <taxon>Embryophyta</taxon>
        <taxon>Tracheophyta</taxon>
        <taxon>Spermatophyta</taxon>
        <taxon>Magnoliopsida</taxon>
        <taxon>Liliopsida</taxon>
        <taxon>Zingiberales</taxon>
        <taxon>Musaceae</taxon>
        <taxon>Ensete</taxon>
    </lineage>
</organism>